<proteinExistence type="inferred from homology"/>
<comment type="caution">
    <text evidence="4">The sequence shown here is derived from an EMBL/GenBank/DDBJ whole genome shotgun (WGS) entry which is preliminary data.</text>
</comment>
<reference evidence="4 5" key="1">
    <citation type="submission" date="2013-03" db="EMBL/GenBank/DDBJ databases">
        <title>Whole genome shotgun sequencing of Clostridium sartagoforme AAU1.</title>
        <authorList>
            <person name="Joshi C.G."/>
            <person name="Duggirala S.M."/>
            <person name="Nathani N.M."/>
            <person name="Bhatt V.D."/>
            <person name="Patel A.K."/>
            <person name="Pandya P.R."/>
            <person name="KaPatel J.A."/>
        </authorList>
    </citation>
    <scope>NUCLEOTIDE SEQUENCE [LARGE SCALE GENOMIC DNA]</scope>
    <source>
        <strain evidence="4 5">AAU1</strain>
    </source>
</reference>
<dbReference type="Proteomes" id="UP000013988">
    <property type="component" value="Unassembled WGS sequence"/>
</dbReference>
<evidence type="ECO:0000256" key="2">
    <source>
        <dbReference type="SAM" id="MobiDB-lite"/>
    </source>
</evidence>
<accession>R9C688</accession>
<dbReference type="Pfam" id="PF07261">
    <property type="entry name" value="DnaB_2"/>
    <property type="match status" value="2"/>
</dbReference>
<dbReference type="InterPro" id="IPR053162">
    <property type="entry name" value="DnaD"/>
</dbReference>
<feature type="region of interest" description="Disordered" evidence="2">
    <location>
        <begin position="287"/>
        <end position="307"/>
    </location>
</feature>
<keyword evidence="5" id="KW-1185">Reference proteome</keyword>
<dbReference type="SUPFAM" id="SSF158499">
    <property type="entry name" value="DnaD domain-like"/>
    <property type="match status" value="2"/>
</dbReference>
<dbReference type="PANTHER" id="PTHR37293">
    <property type="entry name" value="PHAGE REPLICATION PROTEIN-RELATED"/>
    <property type="match status" value="1"/>
</dbReference>
<evidence type="ECO:0000259" key="3">
    <source>
        <dbReference type="Pfam" id="PF07261"/>
    </source>
</evidence>
<gene>
    <name evidence="4" type="ORF">A500_13014</name>
</gene>
<dbReference type="AlphaFoldDB" id="R9C688"/>
<dbReference type="Gene3D" id="1.10.10.630">
    <property type="entry name" value="DnaD domain-like"/>
    <property type="match status" value="2"/>
</dbReference>
<evidence type="ECO:0000313" key="5">
    <source>
        <dbReference type="Proteomes" id="UP000013988"/>
    </source>
</evidence>
<dbReference type="OrthoDB" id="1652900at2"/>
<protein>
    <submittedName>
        <fullName evidence="4">DNA replication protein DnaD</fullName>
    </submittedName>
</protein>
<dbReference type="PANTHER" id="PTHR37293:SF5">
    <property type="entry name" value="DNA REPLICATION PROTEIN"/>
    <property type="match status" value="1"/>
</dbReference>
<evidence type="ECO:0000313" key="4">
    <source>
        <dbReference type="EMBL" id="EOR24520.1"/>
    </source>
</evidence>
<dbReference type="EMBL" id="ASRV01000150">
    <property type="protein sequence ID" value="EOR24520.1"/>
    <property type="molecule type" value="Genomic_DNA"/>
</dbReference>
<organism evidence="4 5">
    <name type="scientific">Clostridium sartagoforme AAU1</name>
    <dbReference type="NCBI Taxonomy" id="1202534"/>
    <lineage>
        <taxon>Bacteria</taxon>
        <taxon>Bacillati</taxon>
        <taxon>Bacillota</taxon>
        <taxon>Clostridia</taxon>
        <taxon>Eubacteriales</taxon>
        <taxon>Clostridiaceae</taxon>
        <taxon>Clostridium</taxon>
    </lineage>
</organism>
<dbReference type="PATRIC" id="fig|1202534.3.peg.2581"/>
<feature type="domain" description="DnaB/C C-terminal" evidence="3">
    <location>
        <begin position="124"/>
        <end position="196"/>
    </location>
</feature>
<evidence type="ECO:0000256" key="1">
    <source>
        <dbReference type="ARBA" id="ARBA00093462"/>
    </source>
</evidence>
<dbReference type="InterPro" id="IPR017019">
    <property type="entry name" value="DNA_replication_prd_bac"/>
</dbReference>
<feature type="domain" description="DnaB/C C-terminal" evidence="3">
    <location>
        <begin position="226"/>
        <end position="282"/>
    </location>
</feature>
<name>R9C688_9CLOT</name>
<dbReference type="InterPro" id="IPR006343">
    <property type="entry name" value="DnaB/C_C"/>
</dbReference>
<dbReference type="InterPro" id="IPR034829">
    <property type="entry name" value="DnaD-like_sf"/>
</dbReference>
<sequence>MSTFMLKSKPLDFTPVSNIFIEKYIPKARGEFIKVYLLMLKYNFTGEIGVNASILATTLNLLESDIINALNYWNEEGIIKLIPIDRMGNFEIEFIDLSEDKCVGKNQFNLLEELSDETNNGMLKDIEKLLGRPLSPSEFATYIGWKKDFDFSSELILLLIEFCASKGKTNHRYIEKVALAWNEMNIKTIYDAQNYIRKTEDKWGTYREILKFLGIRNTEIMKPQEDMLEKWTTTYNFSLDIIKKACDICFQRLNRADFKYIDGILASWNKDNLRTLKQIEEKEASFKNSSSKKNFNNQKANSYEKPKLRFNNFKGRDYDYDDLEKKLLGWDNDD</sequence>
<feature type="compositionally biased region" description="Low complexity" evidence="2">
    <location>
        <begin position="287"/>
        <end position="301"/>
    </location>
</feature>
<comment type="similarity">
    <text evidence="1">Belongs to the DnaB/DnaD family.</text>
</comment>
<dbReference type="NCBIfam" id="TIGR01446">
    <property type="entry name" value="DnaD_dom"/>
    <property type="match status" value="2"/>
</dbReference>
<dbReference type="PIRSF" id="PIRSF033722">
    <property type="entry name" value="DnaD_CA_C3587_prd"/>
    <property type="match status" value="1"/>
</dbReference>
<dbReference type="RefSeq" id="WP_016207920.1">
    <property type="nucleotide sequence ID" value="NZ_ASRV01000150.1"/>
</dbReference>